<feature type="compositionally biased region" description="Polar residues" evidence="1">
    <location>
        <begin position="491"/>
        <end position="505"/>
    </location>
</feature>
<proteinExistence type="predicted"/>
<feature type="compositionally biased region" description="Basic and acidic residues" evidence="1">
    <location>
        <begin position="387"/>
        <end position="406"/>
    </location>
</feature>
<name>A0A9P7YJW9_9HELO</name>
<feature type="compositionally biased region" description="Polar residues" evidence="1">
    <location>
        <begin position="324"/>
        <end position="341"/>
    </location>
</feature>
<dbReference type="AlphaFoldDB" id="A0A9P7YJW9"/>
<feature type="compositionally biased region" description="Polar residues" evidence="1">
    <location>
        <begin position="248"/>
        <end position="274"/>
    </location>
</feature>
<dbReference type="Proteomes" id="UP000824998">
    <property type="component" value="Unassembled WGS sequence"/>
</dbReference>
<dbReference type="EMBL" id="MU251450">
    <property type="protein sequence ID" value="KAG9234847.1"/>
    <property type="molecule type" value="Genomic_DNA"/>
</dbReference>
<feature type="compositionally biased region" description="Basic and acidic residues" evidence="1">
    <location>
        <begin position="125"/>
        <end position="136"/>
    </location>
</feature>
<feature type="compositionally biased region" description="Polar residues" evidence="1">
    <location>
        <begin position="291"/>
        <end position="308"/>
    </location>
</feature>
<feature type="compositionally biased region" description="Polar residues" evidence="1">
    <location>
        <begin position="221"/>
        <end position="235"/>
    </location>
</feature>
<protein>
    <submittedName>
        <fullName evidence="2">Uncharacterized protein</fullName>
    </submittedName>
</protein>
<feature type="compositionally biased region" description="Polar residues" evidence="1">
    <location>
        <begin position="408"/>
        <end position="422"/>
    </location>
</feature>
<accession>A0A9P7YJW9</accession>
<comment type="caution">
    <text evidence="2">The sequence shown here is derived from an EMBL/GenBank/DDBJ whole genome shotgun (WGS) entry which is preliminary data.</text>
</comment>
<reference evidence="2" key="1">
    <citation type="journal article" date="2021" name="IMA Fungus">
        <title>Genomic characterization of three marine fungi, including Emericellopsis atlantica sp. nov. with signatures of a generalist lifestyle and marine biomass degradation.</title>
        <authorList>
            <person name="Hagestad O.C."/>
            <person name="Hou L."/>
            <person name="Andersen J.H."/>
            <person name="Hansen E.H."/>
            <person name="Altermark B."/>
            <person name="Li C."/>
            <person name="Kuhnert E."/>
            <person name="Cox R.J."/>
            <person name="Crous P.W."/>
            <person name="Spatafora J.W."/>
            <person name="Lail K."/>
            <person name="Amirebrahimi M."/>
            <person name="Lipzen A."/>
            <person name="Pangilinan J."/>
            <person name="Andreopoulos W."/>
            <person name="Hayes R.D."/>
            <person name="Ng V."/>
            <person name="Grigoriev I.V."/>
            <person name="Jackson S.A."/>
            <person name="Sutton T.D.S."/>
            <person name="Dobson A.D.W."/>
            <person name="Rama T."/>
        </authorList>
    </citation>
    <scope>NUCLEOTIDE SEQUENCE</scope>
    <source>
        <strain evidence="2">TRa018bII</strain>
    </source>
</reference>
<evidence type="ECO:0000313" key="2">
    <source>
        <dbReference type="EMBL" id="KAG9234847.1"/>
    </source>
</evidence>
<gene>
    <name evidence="2" type="ORF">BJ875DRAFT_460615</name>
</gene>
<evidence type="ECO:0000256" key="1">
    <source>
        <dbReference type="SAM" id="MobiDB-lite"/>
    </source>
</evidence>
<evidence type="ECO:0000313" key="3">
    <source>
        <dbReference type="Proteomes" id="UP000824998"/>
    </source>
</evidence>
<keyword evidence="3" id="KW-1185">Reference proteome</keyword>
<sequence length="587" mass="62093">MCQRPQVQWIDLSTPRQTPEDSAPEDSTPGSFTIVNPGFGGNLASSQSSKGPVPTSRHALGEKERNGATVEKSGAGVHAHGTEPVVQVKVLSKGKPRPTSTGFGSGTGSGTIRQTKAAGGGKLDGIPKKTGKENEAAKTPSTRPHGPAAKNRQNSTPSLSRAGTSGTDALRVSFKIPNVSARKSAESSITSVTTDAAEAAEDPGPKVQVGKKAPGDPTGSRPVTSSVPNPSQSTKESVKVDQNKARHANNSGELDSSTLVDLDLQTSAQDSVSSGAEVPLAAPVRPAEADSQPSINGSRSQEETTSSAAEAPLAVPVRPAEADSQPSINDSRSQEETTSSAAVEARLAKSIEPQATSDVKDNKHVTRAGLKGSEDKPSPSESTPHGKATEAVRPRQDDALAMDLDRNNAPQSMDPNLPSKSLKLSTEVEELTPERMIADIESKIAMWAKRGGEETTRDLKRKATGTISPARVKASRPNPASPPSPISITSKENTPTTFFSGSELQMTEEKPKTNAETLMAKFRNAVKLLEQTRLEIKDADINEGKNEEVQLKQGLENSMDCMIRHGEGDLEMEVDRYERDTEQKLGF</sequence>
<feature type="compositionally biased region" description="Polar residues" evidence="1">
    <location>
        <begin position="151"/>
        <end position="167"/>
    </location>
</feature>
<feature type="region of interest" description="Disordered" evidence="1">
    <location>
        <begin position="451"/>
        <end position="512"/>
    </location>
</feature>
<organism evidence="2 3">
    <name type="scientific">Amylocarpus encephaloides</name>
    <dbReference type="NCBI Taxonomy" id="45428"/>
    <lineage>
        <taxon>Eukaryota</taxon>
        <taxon>Fungi</taxon>
        <taxon>Dikarya</taxon>
        <taxon>Ascomycota</taxon>
        <taxon>Pezizomycotina</taxon>
        <taxon>Leotiomycetes</taxon>
        <taxon>Helotiales</taxon>
        <taxon>Helotiales incertae sedis</taxon>
        <taxon>Amylocarpus</taxon>
    </lineage>
</organism>
<feature type="region of interest" description="Disordered" evidence="1">
    <location>
        <begin position="1"/>
        <end position="422"/>
    </location>
</feature>